<name>A0A1G2A6R7_9BACT</name>
<evidence type="ECO:0008006" key="4">
    <source>
        <dbReference type="Google" id="ProtNLM"/>
    </source>
</evidence>
<keyword evidence="1" id="KW-0175">Coiled coil</keyword>
<evidence type="ECO:0000313" key="2">
    <source>
        <dbReference type="EMBL" id="OGY72365.1"/>
    </source>
</evidence>
<dbReference type="AlphaFoldDB" id="A0A1G2A6R7"/>
<organism evidence="2 3">
    <name type="scientific">Candidatus Jacksonbacteria bacterium RIFCSPLOWO2_02_FULL_44_20</name>
    <dbReference type="NCBI Taxonomy" id="1798460"/>
    <lineage>
        <taxon>Bacteria</taxon>
        <taxon>Candidatus Jacksoniibacteriota</taxon>
    </lineage>
</organism>
<proteinExistence type="predicted"/>
<protein>
    <recommendedName>
        <fullName evidence="4">HTH HARE-type domain-containing protein</fullName>
    </recommendedName>
</protein>
<accession>A0A1G2A6R7</accession>
<sequence>MINFDPQKLNQRLQEIKDLEKKKAEIEARLALITGLIQETDPLPKGFDYRETILKIFEDASDMDLNIDDVTKQITIKYNFRVDRKAVANRINYLTDRDKKLQRIKGKRGFYRLFEKEREQEEINEYQIKQAM</sequence>
<feature type="coiled-coil region" evidence="1">
    <location>
        <begin position="9"/>
        <end position="36"/>
    </location>
</feature>
<dbReference type="Proteomes" id="UP000178315">
    <property type="component" value="Unassembled WGS sequence"/>
</dbReference>
<dbReference type="EMBL" id="MHJU01000036">
    <property type="protein sequence ID" value="OGY72365.1"/>
    <property type="molecule type" value="Genomic_DNA"/>
</dbReference>
<gene>
    <name evidence="2" type="ORF">A3H61_03525</name>
</gene>
<evidence type="ECO:0000256" key="1">
    <source>
        <dbReference type="SAM" id="Coils"/>
    </source>
</evidence>
<reference evidence="2 3" key="1">
    <citation type="journal article" date="2016" name="Nat. Commun.">
        <title>Thousands of microbial genomes shed light on interconnected biogeochemical processes in an aquifer system.</title>
        <authorList>
            <person name="Anantharaman K."/>
            <person name="Brown C.T."/>
            <person name="Hug L.A."/>
            <person name="Sharon I."/>
            <person name="Castelle C.J."/>
            <person name="Probst A.J."/>
            <person name="Thomas B.C."/>
            <person name="Singh A."/>
            <person name="Wilkins M.J."/>
            <person name="Karaoz U."/>
            <person name="Brodie E.L."/>
            <person name="Williams K.H."/>
            <person name="Hubbard S.S."/>
            <person name="Banfield J.F."/>
        </authorList>
    </citation>
    <scope>NUCLEOTIDE SEQUENCE [LARGE SCALE GENOMIC DNA]</scope>
</reference>
<comment type="caution">
    <text evidence="2">The sequence shown here is derived from an EMBL/GenBank/DDBJ whole genome shotgun (WGS) entry which is preliminary data.</text>
</comment>
<evidence type="ECO:0000313" key="3">
    <source>
        <dbReference type="Proteomes" id="UP000178315"/>
    </source>
</evidence>